<comment type="subunit">
    <text evidence="2">Homotetramer.</text>
</comment>
<dbReference type="HAMAP" id="MF_00984">
    <property type="entry name" value="SSB"/>
    <property type="match status" value="1"/>
</dbReference>
<name>A0ABW5VCE2_9FLAO</name>
<dbReference type="InterPro" id="IPR012340">
    <property type="entry name" value="NA-bd_OB-fold"/>
</dbReference>
<reference evidence="5" key="1">
    <citation type="journal article" date="2019" name="Int. J. Syst. Evol. Microbiol.">
        <title>The Global Catalogue of Microorganisms (GCM) 10K type strain sequencing project: providing services to taxonomists for standard genome sequencing and annotation.</title>
        <authorList>
            <consortium name="The Broad Institute Genomics Platform"/>
            <consortium name="The Broad Institute Genome Sequencing Center for Infectious Disease"/>
            <person name="Wu L."/>
            <person name="Ma J."/>
        </authorList>
    </citation>
    <scope>NUCLEOTIDE SEQUENCE [LARGE SCALE GENOMIC DNA]</scope>
    <source>
        <strain evidence="5">KCTC 52924</strain>
    </source>
</reference>
<dbReference type="CDD" id="cd04496">
    <property type="entry name" value="SSB_OBF"/>
    <property type="match status" value="1"/>
</dbReference>
<dbReference type="EMBL" id="JBHUOK010000004">
    <property type="protein sequence ID" value="MFD2788661.1"/>
    <property type="molecule type" value="Genomic_DNA"/>
</dbReference>
<dbReference type="PANTHER" id="PTHR10302:SF27">
    <property type="entry name" value="SINGLE-STRANDED DNA-BINDING PROTEIN"/>
    <property type="match status" value="1"/>
</dbReference>
<dbReference type="PANTHER" id="PTHR10302">
    <property type="entry name" value="SINGLE-STRANDED DNA-BINDING PROTEIN"/>
    <property type="match status" value="1"/>
</dbReference>
<dbReference type="PROSITE" id="PS50935">
    <property type="entry name" value="SSB"/>
    <property type="match status" value="1"/>
</dbReference>
<keyword evidence="1 2" id="KW-0238">DNA-binding</keyword>
<evidence type="ECO:0000256" key="1">
    <source>
        <dbReference type="ARBA" id="ARBA00023125"/>
    </source>
</evidence>
<evidence type="ECO:0000256" key="3">
    <source>
        <dbReference type="PIRNR" id="PIRNR002070"/>
    </source>
</evidence>
<comment type="caution">
    <text evidence="4">The sequence shown here is derived from an EMBL/GenBank/DDBJ whole genome shotgun (WGS) entry which is preliminary data.</text>
</comment>
<dbReference type="NCBIfam" id="TIGR00621">
    <property type="entry name" value="ssb"/>
    <property type="match status" value="1"/>
</dbReference>
<evidence type="ECO:0000313" key="4">
    <source>
        <dbReference type="EMBL" id="MFD2788661.1"/>
    </source>
</evidence>
<keyword evidence="5" id="KW-1185">Reference proteome</keyword>
<dbReference type="PIRSF" id="PIRSF002070">
    <property type="entry name" value="SSB"/>
    <property type="match status" value="1"/>
</dbReference>
<evidence type="ECO:0000256" key="2">
    <source>
        <dbReference type="HAMAP-Rule" id="MF_00984"/>
    </source>
</evidence>
<comment type="caution">
    <text evidence="2">Lacks conserved residue(s) required for the propagation of feature annotation.</text>
</comment>
<sequence>MNALRNKVQLIGNLGNDPEIINLDGGAKLAKFSVATNETYKNAKGEKVTDTQWHNVVAWGKTAEIVENYLTKGKEVAIEGKLTTRSYESKEGEKRYITEIRCNELLMLGK</sequence>
<proteinExistence type="inferred from homology"/>
<organism evidence="4 5">
    <name type="scientific">Arenibacter antarcticus</name>
    <dbReference type="NCBI Taxonomy" id="2040469"/>
    <lineage>
        <taxon>Bacteria</taxon>
        <taxon>Pseudomonadati</taxon>
        <taxon>Bacteroidota</taxon>
        <taxon>Flavobacteriia</taxon>
        <taxon>Flavobacteriales</taxon>
        <taxon>Flavobacteriaceae</taxon>
        <taxon>Arenibacter</taxon>
    </lineage>
</organism>
<accession>A0ABW5VCE2</accession>
<dbReference type="Proteomes" id="UP001597532">
    <property type="component" value="Unassembled WGS sequence"/>
</dbReference>
<evidence type="ECO:0000313" key="5">
    <source>
        <dbReference type="Proteomes" id="UP001597532"/>
    </source>
</evidence>
<dbReference type="GO" id="GO:0003677">
    <property type="term" value="F:DNA binding"/>
    <property type="evidence" value="ECO:0007669"/>
    <property type="project" value="UniProtKB-KW"/>
</dbReference>
<dbReference type="Pfam" id="PF00436">
    <property type="entry name" value="SSB"/>
    <property type="match status" value="1"/>
</dbReference>
<dbReference type="SUPFAM" id="SSF50249">
    <property type="entry name" value="Nucleic acid-binding proteins"/>
    <property type="match status" value="1"/>
</dbReference>
<protein>
    <recommendedName>
        <fullName evidence="2 3">Single-stranded DNA-binding protein</fullName>
        <shortName evidence="2">SSB</shortName>
    </recommendedName>
</protein>
<dbReference type="Gene3D" id="2.40.50.140">
    <property type="entry name" value="Nucleic acid-binding proteins"/>
    <property type="match status" value="1"/>
</dbReference>
<dbReference type="RefSeq" id="WP_251806936.1">
    <property type="nucleotide sequence ID" value="NZ_CP166679.1"/>
</dbReference>
<dbReference type="InterPro" id="IPR000424">
    <property type="entry name" value="Primosome_PriB/ssb"/>
</dbReference>
<dbReference type="InterPro" id="IPR011344">
    <property type="entry name" value="ssDNA-bd"/>
</dbReference>
<gene>
    <name evidence="4" type="ORF">ACFS1K_02685</name>
</gene>